<evidence type="ECO:0000256" key="3">
    <source>
        <dbReference type="ARBA" id="ARBA00022490"/>
    </source>
</evidence>
<keyword evidence="4 8" id="KW-0678">Repressor</keyword>
<dbReference type="PANTHER" id="PTHR34471">
    <property type="entry name" value="ARGININE REPRESSOR"/>
    <property type="match status" value="1"/>
</dbReference>
<dbReference type="SUPFAM" id="SSF55252">
    <property type="entry name" value="C-terminal domain of arginine repressor"/>
    <property type="match status" value="1"/>
</dbReference>
<evidence type="ECO:0000256" key="7">
    <source>
        <dbReference type="ARBA" id="ARBA00023163"/>
    </source>
</evidence>
<dbReference type="Pfam" id="PF02863">
    <property type="entry name" value="Arg_repressor_C"/>
    <property type="match status" value="1"/>
</dbReference>
<sequence length="198" mass="21877">MLQGDTRPSTRVARRDAIERILNSQDVNSQQQLQVLLSQQGITVTQATLSRDLDEMKAIKVHHDDGSVAYALPTRDEIQRFTRKMETQSAYTLIAEGKRALAAEDFNRSEQRLARVINGLVTSVDYAQNTIVIKTSEGAAEYVGSAIDRQILSDILGTIAGDDTIIMVARSEEAARNRSIWVLALASGDNTKDEESIK</sequence>
<dbReference type="InterPro" id="IPR001669">
    <property type="entry name" value="Arg_repress"/>
</dbReference>
<dbReference type="RefSeq" id="WP_007148159.1">
    <property type="nucleotide sequence ID" value="NZ_AKCI01000001.1"/>
</dbReference>
<keyword evidence="8" id="KW-0028">Amino-acid biosynthesis</keyword>
<keyword evidence="7 8" id="KW-0804">Transcription</keyword>
<dbReference type="InterPro" id="IPR036388">
    <property type="entry name" value="WH-like_DNA-bd_sf"/>
</dbReference>
<dbReference type="GO" id="GO:0034618">
    <property type="term" value="F:arginine binding"/>
    <property type="evidence" value="ECO:0007669"/>
    <property type="project" value="InterPro"/>
</dbReference>
<evidence type="ECO:0000259" key="9">
    <source>
        <dbReference type="Pfam" id="PF01316"/>
    </source>
</evidence>
<keyword evidence="3 8" id="KW-0963">Cytoplasm</keyword>
<dbReference type="Pfam" id="PF01316">
    <property type="entry name" value="Arg_repressor"/>
    <property type="match status" value="1"/>
</dbReference>
<evidence type="ECO:0000256" key="2">
    <source>
        <dbReference type="ARBA" id="ARBA00008316"/>
    </source>
</evidence>
<organism evidence="11 12">
    <name type="scientific">Scardovia wiggsiae F0424</name>
    <dbReference type="NCBI Taxonomy" id="857290"/>
    <lineage>
        <taxon>Bacteria</taxon>
        <taxon>Bacillati</taxon>
        <taxon>Actinomycetota</taxon>
        <taxon>Actinomycetes</taxon>
        <taxon>Bifidobacteriales</taxon>
        <taxon>Bifidobacteriaceae</taxon>
        <taxon>Scardovia</taxon>
    </lineage>
</organism>
<dbReference type="Gene3D" id="1.10.10.10">
    <property type="entry name" value="Winged helix-like DNA-binding domain superfamily/Winged helix DNA-binding domain"/>
    <property type="match status" value="1"/>
</dbReference>
<name>J0WZR1_9BIFI</name>
<evidence type="ECO:0000256" key="5">
    <source>
        <dbReference type="ARBA" id="ARBA00023015"/>
    </source>
</evidence>
<evidence type="ECO:0000256" key="1">
    <source>
        <dbReference type="ARBA" id="ARBA00004496"/>
    </source>
</evidence>
<dbReference type="Gene3D" id="3.30.1360.40">
    <property type="match status" value="1"/>
</dbReference>
<dbReference type="GO" id="GO:1900079">
    <property type="term" value="P:regulation of arginine biosynthetic process"/>
    <property type="evidence" value="ECO:0007669"/>
    <property type="project" value="UniProtKB-UniRule"/>
</dbReference>
<evidence type="ECO:0000313" key="11">
    <source>
        <dbReference type="EMBL" id="EJD64601.1"/>
    </source>
</evidence>
<dbReference type="InterPro" id="IPR036390">
    <property type="entry name" value="WH_DNA-bd_sf"/>
</dbReference>
<reference evidence="11 12" key="1">
    <citation type="submission" date="2012-01" db="EMBL/GenBank/DDBJ databases">
        <title>The Genome Sequence of Scardovia wiggsiae F0424.</title>
        <authorList>
            <consortium name="The Broad Institute Genome Sequencing Platform"/>
            <person name="Earl A."/>
            <person name="Ward D."/>
            <person name="Feldgarden M."/>
            <person name="Gevers D."/>
            <person name="Izard J."/>
            <person name="Ganesan A."/>
            <person name="Baranova O.V."/>
            <person name="Blanton J.M."/>
            <person name="Tanner A.C."/>
            <person name="Mathney J."/>
            <person name="Dewhirst F.E."/>
            <person name="Young S.K."/>
            <person name="Zeng Q."/>
            <person name="Gargeya S."/>
            <person name="Fitzgerald M."/>
            <person name="Haas B."/>
            <person name="Abouelleil A."/>
            <person name="Alvarado L."/>
            <person name="Arachchi H.M."/>
            <person name="Berlin A."/>
            <person name="Chapman S.B."/>
            <person name="Gearin G."/>
            <person name="Goldberg J."/>
            <person name="Griggs A."/>
            <person name="Gujja S."/>
            <person name="Hansen M."/>
            <person name="Heiman D."/>
            <person name="Howarth C."/>
            <person name="Larimer J."/>
            <person name="Lui A."/>
            <person name="MacDonald P.J.P."/>
            <person name="McCowen C."/>
            <person name="Montmayeur A."/>
            <person name="Murphy C."/>
            <person name="Neiman D."/>
            <person name="Pearson M."/>
            <person name="Priest M."/>
            <person name="Roberts A."/>
            <person name="Saif S."/>
            <person name="Shea T."/>
            <person name="Sisk P."/>
            <person name="Stolte C."/>
            <person name="Sykes S."/>
            <person name="Wortman J."/>
            <person name="Nusbaum C."/>
            <person name="Birren B."/>
        </authorList>
    </citation>
    <scope>NUCLEOTIDE SEQUENCE [LARGE SCALE GENOMIC DNA]</scope>
    <source>
        <strain evidence="11 12">F0424</strain>
    </source>
</reference>
<dbReference type="InterPro" id="IPR020900">
    <property type="entry name" value="Arg_repress_DNA-bd"/>
</dbReference>
<dbReference type="HAMAP" id="MF_00173">
    <property type="entry name" value="Arg_repressor"/>
    <property type="match status" value="1"/>
</dbReference>
<dbReference type="OrthoDB" id="7060358at2"/>
<dbReference type="GO" id="GO:0003700">
    <property type="term" value="F:DNA-binding transcription factor activity"/>
    <property type="evidence" value="ECO:0007669"/>
    <property type="project" value="UniProtKB-UniRule"/>
</dbReference>
<gene>
    <name evidence="8" type="primary">argR</name>
    <name evidence="11" type="ORF">HMPREF9156_01096</name>
</gene>
<dbReference type="GO" id="GO:0051259">
    <property type="term" value="P:protein complex oligomerization"/>
    <property type="evidence" value="ECO:0007669"/>
    <property type="project" value="InterPro"/>
</dbReference>
<feature type="domain" description="Arginine repressor C-terminal" evidence="10">
    <location>
        <begin position="119"/>
        <end position="176"/>
    </location>
</feature>
<accession>J0WZR1</accession>
<dbReference type="PRINTS" id="PR01467">
    <property type="entry name" value="ARGREPRESSOR"/>
</dbReference>
<dbReference type="eggNOG" id="COG1438">
    <property type="taxonomic scope" value="Bacteria"/>
</dbReference>
<evidence type="ECO:0000259" key="10">
    <source>
        <dbReference type="Pfam" id="PF02863"/>
    </source>
</evidence>
<dbReference type="GO" id="GO:0003677">
    <property type="term" value="F:DNA binding"/>
    <property type="evidence" value="ECO:0007669"/>
    <property type="project" value="UniProtKB-KW"/>
</dbReference>
<dbReference type="InterPro" id="IPR020899">
    <property type="entry name" value="Arg_repress_C"/>
</dbReference>
<dbReference type="GO" id="GO:0006526">
    <property type="term" value="P:L-arginine biosynthetic process"/>
    <property type="evidence" value="ECO:0007669"/>
    <property type="project" value="UniProtKB-UniPathway"/>
</dbReference>
<comment type="similarity">
    <text evidence="2 8">Belongs to the ArgR family.</text>
</comment>
<keyword evidence="12" id="KW-1185">Reference proteome</keyword>
<dbReference type="Proteomes" id="UP000006415">
    <property type="component" value="Unassembled WGS sequence"/>
</dbReference>
<feature type="domain" description="Arginine repressor DNA-binding" evidence="9">
    <location>
        <begin position="11"/>
        <end position="77"/>
    </location>
</feature>
<dbReference type="STRING" id="857290.HMPREF9156_01096"/>
<evidence type="ECO:0000256" key="6">
    <source>
        <dbReference type="ARBA" id="ARBA00023125"/>
    </source>
</evidence>
<keyword evidence="6 8" id="KW-0238">DNA-binding</keyword>
<protein>
    <recommendedName>
        <fullName evidence="8">Arginine repressor</fullName>
    </recommendedName>
</protein>
<comment type="caution">
    <text evidence="11">The sequence shown here is derived from an EMBL/GenBank/DDBJ whole genome shotgun (WGS) entry which is preliminary data.</text>
</comment>
<dbReference type="SUPFAM" id="SSF46785">
    <property type="entry name" value="Winged helix' DNA-binding domain"/>
    <property type="match status" value="1"/>
</dbReference>
<dbReference type="PANTHER" id="PTHR34471:SF1">
    <property type="entry name" value="ARGININE REPRESSOR"/>
    <property type="match status" value="1"/>
</dbReference>
<dbReference type="InterPro" id="IPR036251">
    <property type="entry name" value="Arg_repress_C_sf"/>
</dbReference>
<dbReference type="EMBL" id="AGZS01000006">
    <property type="protein sequence ID" value="EJD64601.1"/>
    <property type="molecule type" value="Genomic_DNA"/>
</dbReference>
<keyword evidence="5 8" id="KW-0805">Transcription regulation</keyword>
<evidence type="ECO:0000313" key="12">
    <source>
        <dbReference type="Proteomes" id="UP000006415"/>
    </source>
</evidence>
<dbReference type="GO" id="GO:0005737">
    <property type="term" value="C:cytoplasm"/>
    <property type="evidence" value="ECO:0007669"/>
    <property type="project" value="UniProtKB-SubCell"/>
</dbReference>
<comment type="pathway">
    <text evidence="8">Amino-acid biosynthesis; L-arginine biosynthesis [regulation].</text>
</comment>
<comment type="function">
    <text evidence="8">Regulates arginine biosynthesis genes.</text>
</comment>
<comment type="subcellular location">
    <subcellularLocation>
        <location evidence="1 8">Cytoplasm</location>
    </subcellularLocation>
</comment>
<dbReference type="HOGENOM" id="CLU_097103_1_1_11"/>
<keyword evidence="8" id="KW-0055">Arginine biosynthesis</keyword>
<proteinExistence type="inferred from homology"/>
<evidence type="ECO:0000256" key="4">
    <source>
        <dbReference type="ARBA" id="ARBA00022491"/>
    </source>
</evidence>
<evidence type="ECO:0000256" key="8">
    <source>
        <dbReference type="HAMAP-Rule" id="MF_00173"/>
    </source>
</evidence>
<dbReference type="AlphaFoldDB" id="J0WZR1"/>
<dbReference type="UniPathway" id="UPA00068"/>